<reference evidence="13" key="1">
    <citation type="submission" date="2022-09" db="EMBL/GenBank/DDBJ databases">
        <title>Intensive care unit water sources are persistently colonized with multi-drug resistant bacteria and are the site of extensive horizontal gene transfer of antibiotic resistance genes.</title>
        <authorList>
            <person name="Diorio-Toth L."/>
        </authorList>
    </citation>
    <scope>NUCLEOTIDE SEQUENCE</scope>
    <source>
        <strain evidence="13">GD03710</strain>
        <strain evidence="14">GD03796</strain>
    </source>
</reference>
<comment type="pathway">
    <text evidence="2 11">Amino-acid biosynthesis; L-lysine biosynthesis via DAP pathway; DL-2,6-diaminopimelate from LL-2,6-diaminopimelate: step 1/1.</text>
</comment>
<feature type="binding site" evidence="11">
    <location>
        <position position="190"/>
    </location>
    <ligand>
        <name>substrate</name>
    </ligand>
</feature>
<comment type="similarity">
    <text evidence="3 11">Belongs to the diaminopimelate epimerase family.</text>
</comment>
<comment type="function">
    <text evidence="11">Catalyzes the stereoinversion of LL-2,6-diaminopimelate (L,L-DAP) to meso-diaminopimelate (meso-DAP), a precursor of L-lysine and an essential component of the bacterial peptidoglycan.</text>
</comment>
<dbReference type="GO" id="GO:0008837">
    <property type="term" value="F:diaminopimelate epimerase activity"/>
    <property type="evidence" value="ECO:0007669"/>
    <property type="project" value="UniProtKB-UniRule"/>
</dbReference>
<dbReference type="FunFam" id="3.10.310.10:FF:000002">
    <property type="entry name" value="Diaminopimelate epimerase"/>
    <property type="match status" value="1"/>
</dbReference>
<dbReference type="Pfam" id="PF01678">
    <property type="entry name" value="DAP_epimerase"/>
    <property type="match status" value="2"/>
</dbReference>
<feature type="site" description="Could be important to modulate the pK values of the two catalytic cysteine residues" evidence="11">
    <location>
        <position position="208"/>
    </location>
</feature>
<keyword evidence="8 11" id="KW-0413">Isomerase</keyword>
<dbReference type="Proteomes" id="UP001218423">
    <property type="component" value="Chromosome"/>
</dbReference>
<feature type="binding site" evidence="11">
    <location>
        <begin position="218"/>
        <end position="219"/>
    </location>
    <ligand>
        <name>substrate</name>
    </ligand>
</feature>
<evidence type="ECO:0000313" key="14">
    <source>
        <dbReference type="EMBL" id="MDH1896413.1"/>
    </source>
</evidence>
<dbReference type="InterPro" id="IPR018510">
    <property type="entry name" value="DAP_epimerase_AS"/>
</dbReference>
<evidence type="ECO:0000256" key="12">
    <source>
        <dbReference type="PROSITE-ProRule" id="PRU10125"/>
    </source>
</evidence>
<evidence type="ECO:0000256" key="3">
    <source>
        <dbReference type="ARBA" id="ARBA00010219"/>
    </source>
</evidence>
<dbReference type="Gene3D" id="3.10.310.10">
    <property type="entry name" value="Diaminopimelate Epimerase, Chain A, domain 1"/>
    <property type="match status" value="2"/>
</dbReference>
<dbReference type="Proteomes" id="UP001163285">
    <property type="component" value="Chromosome"/>
</dbReference>
<organism evidence="13 17">
    <name type="scientific">Aeromonas caviae</name>
    <name type="common">Aeromonas punctata</name>
    <dbReference type="NCBI Taxonomy" id="648"/>
    <lineage>
        <taxon>Bacteria</taxon>
        <taxon>Pseudomonadati</taxon>
        <taxon>Pseudomonadota</taxon>
        <taxon>Gammaproteobacteria</taxon>
        <taxon>Aeromonadales</taxon>
        <taxon>Aeromonadaceae</taxon>
        <taxon>Aeromonas</taxon>
    </lineage>
</organism>
<name>A0AA42UF77_AERCA</name>
<dbReference type="EMBL" id="JAOCIZ010000004">
    <property type="protein sequence ID" value="MDH1503787.1"/>
    <property type="molecule type" value="Genomic_DNA"/>
</dbReference>
<evidence type="ECO:0000256" key="5">
    <source>
        <dbReference type="ARBA" id="ARBA00022490"/>
    </source>
</evidence>
<dbReference type="PANTHER" id="PTHR31689">
    <property type="entry name" value="DIAMINOPIMELATE EPIMERASE, CHLOROPLASTIC"/>
    <property type="match status" value="1"/>
</dbReference>
<dbReference type="PANTHER" id="PTHR31689:SF0">
    <property type="entry name" value="DIAMINOPIMELATE EPIMERASE"/>
    <property type="match status" value="1"/>
</dbReference>
<dbReference type="EMBL" id="JAOCFT010000001">
    <property type="protein sequence ID" value="MDH1896413.1"/>
    <property type="molecule type" value="Genomic_DNA"/>
</dbReference>
<evidence type="ECO:0000313" key="13">
    <source>
        <dbReference type="EMBL" id="MDH1503787.1"/>
    </source>
</evidence>
<dbReference type="Proteomes" id="UP001161704">
    <property type="component" value="Unassembled WGS sequence"/>
</dbReference>
<dbReference type="GO" id="GO:0005829">
    <property type="term" value="C:cytosol"/>
    <property type="evidence" value="ECO:0007669"/>
    <property type="project" value="TreeGrafter"/>
</dbReference>
<evidence type="ECO:0000313" key="15">
    <source>
        <dbReference type="EMBL" id="UZC88386.1"/>
    </source>
</evidence>
<evidence type="ECO:0000256" key="8">
    <source>
        <dbReference type="ARBA" id="ARBA00023235"/>
    </source>
</evidence>
<evidence type="ECO:0000256" key="4">
    <source>
        <dbReference type="ARBA" id="ARBA00013080"/>
    </source>
</evidence>
<keyword evidence="6 11" id="KW-0028">Amino-acid biosynthesis</keyword>
<feature type="binding site" evidence="11">
    <location>
        <position position="11"/>
    </location>
    <ligand>
        <name>substrate</name>
    </ligand>
</feature>
<dbReference type="HAMAP" id="MF_00197">
    <property type="entry name" value="DAP_epimerase"/>
    <property type="match status" value="1"/>
</dbReference>
<evidence type="ECO:0000256" key="7">
    <source>
        <dbReference type="ARBA" id="ARBA00023154"/>
    </source>
</evidence>
<feature type="active site" description="Proton donor" evidence="11">
    <location>
        <position position="73"/>
    </location>
</feature>
<dbReference type="GO" id="GO:0009089">
    <property type="term" value="P:lysine biosynthetic process via diaminopimelate"/>
    <property type="evidence" value="ECO:0007669"/>
    <property type="project" value="UniProtKB-UniRule"/>
</dbReference>
<reference evidence="15" key="3">
    <citation type="submission" date="2023-04" db="EMBL/GenBank/DDBJ databases">
        <title>Whole Genome Sequence of Multi-drug resistant Aeromonas caviae as a gut pathogen in newborn.</title>
        <authorList>
            <person name="Jadhav S.V."/>
            <person name="Saroj S.D."/>
            <person name="Saha U.B."/>
            <person name="Sen S."/>
            <person name="Kher A."/>
        </authorList>
    </citation>
    <scope>NUCLEOTIDE SEQUENCE</scope>
    <source>
        <strain evidence="15">SVJ23</strain>
    </source>
</reference>
<dbReference type="EC" id="5.1.1.7" evidence="4 11"/>
<dbReference type="EMBL" id="CP110176">
    <property type="protein sequence ID" value="UZC88386.1"/>
    <property type="molecule type" value="Genomic_DNA"/>
</dbReference>
<feature type="site" description="Important for dimerization" evidence="11">
    <location>
        <position position="268"/>
    </location>
</feature>
<keyword evidence="7 11" id="KW-0457">Lysine biosynthesis</keyword>
<dbReference type="SUPFAM" id="SSF54506">
    <property type="entry name" value="Diaminopimelate epimerase-like"/>
    <property type="match status" value="1"/>
</dbReference>
<dbReference type="Proteomes" id="UP001160758">
    <property type="component" value="Unassembled WGS sequence"/>
</dbReference>
<evidence type="ECO:0000256" key="10">
    <source>
        <dbReference type="ARBA" id="ARBA00074775"/>
    </source>
</evidence>
<accession>A0AA42UF77</accession>
<comment type="subunit">
    <text evidence="11">Homodimer.</text>
</comment>
<feature type="binding site" evidence="11">
    <location>
        <position position="157"/>
    </location>
    <ligand>
        <name>substrate</name>
    </ligand>
</feature>
<comment type="subcellular location">
    <subcellularLocation>
        <location evidence="1 11">Cytoplasm</location>
    </subcellularLocation>
</comment>
<feature type="binding site" evidence="11">
    <location>
        <begin position="208"/>
        <end position="209"/>
    </location>
    <ligand>
        <name>substrate</name>
    </ligand>
</feature>
<proteinExistence type="inferred from homology"/>
<evidence type="ECO:0000256" key="9">
    <source>
        <dbReference type="ARBA" id="ARBA00051712"/>
    </source>
</evidence>
<evidence type="ECO:0000313" key="16">
    <source>
        <dbReference type="EMBL" id="WFF99963.1"/>
    </source>
</evidence>
<dbReference type="NCBIfam" id="TIGR00652">
    <property type="entry name" value="DapF"/>
    <property type="match status" value="1"/>
</dbReference>
<keyword evidence="5 11" id="KW-0963">Cytoplasm</keyword>
<comment type="catalytic activity">
    <reaction evidence="9 11">
        <text>(2S,6S)-2,6-diaminopimelate = meso-2,6-diaminopimelate</text>
        <dbReference type="Rhea" id="RHEA:15393"/>
        <dbReference type="ChEBI" id="CHEBI:57609"/>
        <dbReference type="ChEBI" id="CHEBI:57791"/>
        <dbReference type="EC" id="5.1.1.7"/>
    </reaction>
</comment>
<feature type="binding site" evidence="11">
    <location>
        <begin position="74"/>
        <end position="75"/>
    </location>
    <ligand>
        <name>substrate</name>
    </ligand>
</feature>
<dbReference type="PROSITE" id="PS01326">
    <property type="entry name" value="DAP_EPIMERASE"/>
    <property type="match status" value="1"/>
</dbReference>
<evidence type="ECO:0000256" key="2">
    <source>
        <dbReference type="ARBA" id="ARBA00005196"/>
    </source>
</evidence>
<evidence type="ECO:0000256" key="1">
    <source>
        <dbReference type="ARBA" id="ARBA00004496"/>
    </source>
</evidence>
<gene>
    <name evidence="11 13" type="primary">dapF</name>
    <name evidence="14" type="ORF">N5I07_02110</name>
    <name evidence="13" type="ORF">N5I20_01765</name>
    <name evidence="15" type="ORF">OJY61_04320</name>
    <name evidence="16" type="ORF">P5S46_01795</name>
</gene>
<dbReference type="InterPro" id="IPR001653">
    <property type="entry name" value="DAP_epimerase_DapF"/>
</dbReference>
<dbReference type="FunFam" id="3.10.310.10:FF:000001">
    <property type="entry name" value="Diaminopimelate epimerase"/>
    <property type="match status" value="1"/>
</dbReference>
<feature type="binding site" evidence="11">
    <location>
        <position position="64"/>
    </location>
    <ligand>
        <name>substrate</name>
    </ligand>
</feature>
<feature type="active site" evidence="12">
    <location>
        <position position="73"/>
    </location>
</feature>
<sequence>MEFSKMHGLGNDFMVVDGVTQKVFFSNDIIKKLADRHFGIGFDQLLLVEPPYDPELDFHYRIFNADGSEVEQCGNGARCFARFVRLKGLVNRDRIAVSTARGRITLQLEGENQVTVNMGVPQFEPGKIPFRAQKAEKTYLLRAQDHTVMCGAVSMGNPHCVIEVPSVADAPVETLGPIMERHERFPERVNVGFMEMVNASEIKLRVFERGVGETLACGTGACAAVVIGISQGKLKERVTVTLPGGKLTIAWKGPGQPVYMTGPAEHVFDGQIEL</sequence>
<protein>
    <recommendedName>
        <fullName evidence="10 11">Diaminopimelate epimerase</fullName>
        <shortName evidence="11">DAP epimerase</shortName>
        <ecNumber evidence="4 11">5.1.1.7</ecNumber>
    </recommendedName>
    <alternativeName>
        <fullName evidence="11">PLP-independent amino acid racemase</fullName>
    </alternativeName>
</protein>
<dbReference type="AlphaFoldDB" id="A0AA42UF77"/>
<evidence type="ECO:0000313" key="17">
    <source>
        <dbReference type="Proteomes" id="UP001161704"/>
    </source>
</evidence>
<dbReference type="EMBL" id="CP120942">
    <property type="protein sequence ID" value="WFF99963.1"/>
    <property type="molecule type" value="Genomic_DNA"/>
</dbReference>
<feature type="site" description="Could be important to modulate the pK values of the two catalytic cysteine residues" evidence="11">
    <location>
        <position position="159"/>
    </location>
</feature>
<feature type="active site" description="Proton acceptor" evidence="11">
    <location>
        <position position="217"/>
    </location>
</feature>
<evidence type="ECO:0000256" key="6">
    <source>
        <dbReference type="ARBA" id="ARBA00022605"/>
    </source>
</evidence>
<reference evidence="16" key="2">
    <citation type="submission" date="2023-03" db="EMBL/GenBank/DDBJ databases">
        <title>Aeromonas caviae strain AC1520.</title>
        <authorList>
            <person name="Xie T."/>
            <person name="Zhang Q."/>
            <person name="Deng J."/>
            <person name="Li X."/>
        </authorList>
    </citation>
    <scope>NUCLEOTIDE SEQUENCE</scope>
    <source>
        <strain evidence="16">AC1520</strain>
    </source>
</reference>
<evidence type="ECO:0000256" key="11">
    <source>
        <dbReference type="HAMAP-Rule" id="MF_00197"/>
    </source>
</evidence>
<feature type="binding site" evidence="11">
    <location>
        <position position="44"/>
    </location>
    <ligand>
        <name>substrate</name>
    </ligand>
</feature>